<evidence type="ECO:0000259" key="3">
    <source>
        <dbReference type="SMART" id="SM00343"/>
    </source>
</evidence>
<dbReference type="AlphaFoldDB" id="A0A1W5CVJ5"/>
<dbReference type="InterPro" id="IPR036875">
    <property type="entry name" value="Znf_CCHC_sf"/>
</dbReference>
<dbReference type="Gene3D" id="4.10.60.10">
    <property type="entry name" value="Zinc finger, CCHC-type"/>
    <property type="match status" value="1"/>
</dbReference>
<feature type="region of interest" description="Disordered" evidence="2">
    <location>
        <begin position="142"/>
        <end position="171"/>
    </location>
</feature>
<evidence type="ECO:0000313" key="4">
    <source>
        <dbReference type="EMBL" id="SLM34679.1"/>
    </source>
</evidence>
<accession>A0A1W5CVJ5</accession>
<protein>
    <submittedName>
        <fullName evidence="4">Zinc finger, CCHC-type</fullName>
    </submittedName>
</protein>
<organism evidence="4 5">
    <name type="scientific">Lasallia pustulata</name>
    <dbReference type="NCBI Taxonomy" id="136370"/>
    <lineage>
        <taxon>Eukaryota</taxon>
        <taxon>Fungi</taxon>
        <taxon>Dikarya</taxon>
        <taxon>Ascomycota</taxon>
        <taxon>Pezizomycotina</taxon>
        <taxon>Lecanoromycetes</taxon>
        <taxon>OSLEUM clade</taxon>
        <taxon>Umbilicariomycetidae</taxon>
        <taxon>Umbilicariales</taxon>
        <taxon>Umbilicariaceae</taxon>
        <taxon>Lasallia</taxon>
    </lineage>
</organism>
<evidence type="ECO:0000256" key="2">
    <source>
        <dbReference type="SAM" id="MobiDB-lite"/>
    </source>
</evidence>
<keyword evidence="5" id="KW-1185">Reference proteome</keyword>
<dbReference type="SMART" id="SM00343">
    <property type="entry name" value="ZnF_C2HC"/>
    <property type="match status" value="1"/>
</dbReference>
<dbReference type="GO" id="GO:0008270">
    <property type="term" value="F:zinc ion binding"/>
    <property type="evidence" value="ECO:0007669"/>
    <property type="project" value="InterPro"/>
</dbReference>
<feature type="domain" description="CCHC-type" evidence="3">
    <location>
        <begin position="404"/>
        <end position="420"/>
    </location>
</feature>
<keyword evidence="1" id="KW-0175">Coiled coil</keyword>
<evidence type="ECO:0000313" key="5">
    <source>
        <dbReference type="Proteomes" id="UP000192927"/>
    </source>
</evidence>
<feature type="region of interest" description="Disordered" evidence="2">
    <location>
        <begin position="338"/>
        <end position="361"/>
    </location>
</feature>
<dbReference type="Proteomes" id="UP000192927">
    <property type="component" value="Unassembled WGS sequence"/>
</dbReference>
<dbReference type="EMBL" id="FWEW01000383">
    <property type="protein sequence ID" value="SLM34679.1"/>
    <property type="molecule type" value="Genomic_DNA"/>
</dbReference>
<feature type="region of interest" description="Disordered" evidence="2">
    <location>
        <begin position="1"/>
        <end position="20"/>
    </location>
</feature>
<feature type="coiled-coil region" evidence="1">
    <location>
        <begin position="79"/>
        <end position="120"/>
    </location>
</feature>
<reference evidence="5" key="1">
    <citation type="submission" date="2017-03" db="EMBL/GenBank/DDBJ databases">
        <authorList>
            <person name="Sharma R."/>
            <person name="Thines M."/>
        </authorList>
    </citation>
    <scope>NUCLEOTIDE SEQUENCE [LARGE SCALE GENOMIC DNA]</scope>
</reference>
<evidence type="ECO:0000256" key="1">
    <source>
        <dbReference type="SAM" id="Coils"/>
    </source>
</evidence>
<feature type="compositionally biased region" description="Polar residues" evidence="2">
    <location>
        <begin position="348"/>
        <end position="361"/>
    </location>
</feature>
<name>A0A1W5CVJ5_9LECA</name>
<proteinExistence type="predicted"/>
<dbReference type="SUPFAM" id="SSF57756">
    <property type="entry name" value="Retrovirus zinc finger-like domains"/>
    <property type="match status" value="1"/>
</dbReference>
<dbReference type="GO" id="GO:0003676">
    <property type="term" value="F:nucleic acid binding"/>
    <property type="evidence" value="ECO:0007669"/>
    <property type="project" value="InterPro"/>
</dbReference>
<dbReference type="InterPro" id="IPR001878">
    <property type="entry name" value="Znf_CCHC"/>
</dbReference>
<sequence length="444" mass="49273">MARLSKIDRPSMVSGPLENEDQAANTAAKITTVAQLQHWAHTKPQAVLDEMNQVRQYHDDTVMVHNELIDQLQASAKGVEVLEHELQELGNDCEKQTDDLLQTQSQLDQARKQIRVLKADNAAKMTCLQAFENDTEAPRLLSARQDSPANSINTLSSQSRVNKSSKLPDPPVFTDGKNLTWEVWETKIQDKLEVNADYYPTALSQIAYVASCVEGDAAEHIHGRHRDGAAKLYTSVNKLLEHLAGIYEDQDVKLTARNAYKNLQMGTTESFATFYSNFARITSMLPYDEHTVMDDLKDILVRRLQDALALCGADFKDMTSLKAYLQQTDKAQHSLYLQRQNDRKEPSPATSKSKDSANLSRTTTATCPTLAAVPAVPVTQSNSSARTTTNTTAAEHEQLRAQGRCFLCKQVGHMSVACPNNREGQTPSAGQIQELDIIESSKNV</sequence>
<feature type="compositionally biased region" description="Polar residues" evidence="2">
    <location>
        <begin position="144"/>
        <end position="165"/>
    </location>
</feature>